<dbReference type="PROSITE" id="PS00455">
    <property type="entry name" value="AMP_BINDING"/>
    <property type="match status" value="1"/>
</dbReference>
<organism evidence="5 6">
    <name type="scientific">Psychromonas aquatilis</name>
    <dbReference type="NCBI Taxonomy" id="2005072"/>
    <lineage>
        <taxon>Bacteria</taxon>
        <taxon>Pseudomonadati</taxon>
        <taxon>Pseudomonadota</taxon>
        <taxon>Gammaproteobacteria</taxon>
        <taxon>Alteromonadales</taxon>
        <taxon>Psychromonadaceae</taxon>
        <taxon>Psychromonas</taxon>
    </lineage>
</organism>
<reference evidence="5 6" key="1">
    <citation type="submission" date="2024-02" db="EMBL/GenBank/DDBJ databases">
        <title>Bacteria isolated from the canopy kelp, Nereocystis luetkeana.</title>
        <authorList>
            <person name="Pfister C.A."/>
            <person name="Younker I.T."/>
            <person name="Light S.H."/>
        </authorList>
    </citation>
    <scope>NUCLEOTIDE SEQUENCE [LARGE SCALE GENOMIC DNA]</scope>
    <source>
        <strain evidence="5 6">TI.1.05</strain>
    </source>
</reference>
<gene>
    <name evidence="5" type="ORF">V6256_04900</name>
</gene>
<feature type="domain" description="AMP-dependent synthetase/ligase" evidence="4">
    <location>
        <begin position="24"/>
        <end position="423"/>
    </location>
</feature>
<accession>A0ABU9GNQ2</accession>
<dbReference type="PANTHER" id="PTHR43272:SF33">
    <property type="entry name" value="AMP-BINDING DOMAIN-CONTAINING PROTEIN-RELATED"/>
    <property type="match status" value="1"/>
</dbReference>
<name>A0ABU9GNQ2_9GAMM</name>
<keyword evidence="2" id="KW-0067">ATP-binding</keyword>
<evidence type="ECO:0000259" key="4">
    <source>
        <dbReference type="Pfam" id="PF00501"/>
    </source>
</evidence>
<dbReference type="EMBL" id="JBAKAZ010000012">
    <property type="protein sequence ID" value="MEL0628943.1"/>
    <property type="molecule type" value="Genomic_DNA"/>
</dbReference>
<dbReference type="PANTHER" id="PTHR43272">
    <property type="entry name" value="LONG-CHAIN-FATTY-ACID--COA LIGASE"/>
    <property type="match status" value="1"/>
</dbReference>
<dbReference type="InterPro" id="IPR042099">
    <property type="entry name" value="ANL_N_sf"/>
</dbReference>
<evidence type="ECO:0000256" key="3">
    <source>
        <dbReference type="ARBA" id="ARBA00024484"/>
    </source>
</evidence>
<keyword evidence="6" id="KW-1185">Reference proteome</keyword>
<proteinExistence type="predicted"/>
<evidence type="ECO:0000256" key="1">
    <source>
        <dbReference type="ARBA" id="ARBA00022741"/>
    </source>
</evidence>
<dbReference type="RefSeq" id="WP_341596958.1">
    <property type="nucleotide sequence ID" value="NZ_JBAKAZ010000012.1"/>
</dbReference>
<keyword evidence="1" id="KW-0547">Nucleotide-binding</keyword>
<dbReference type="InterPro" id="IPR000873">
    <property type="entry name" value="AMP-dep_synth/lig_dom"/>
</dbReference>
<protein>
    <submittedName>
        <fullName evidence="5">AMP-binding protein</fullName>
    </submittedName>
</protein>
<evidence type="ECO:0000313" key="5">
    <source>
        <dbReference type="EMBL" id="MEL0628943.1"/>
    </source>
</evidence>
<evidence type="ECO:0000313" key="6">
    <source>
        <dbReference type="Proteomes" id="UP001369082"/>
    </source>
</evidence>
<dbReference type="SUPFAM" id="SSF56801">
    <property type="entry name" value="Acetyl-CoA synthetase-like"/>
    <property type="match status" value="1"/>
</dbReference>
<dbReference type="Proteomes" id="UP001369082">
    <property type="component" value="Unassembled WGS sequence"/>
</dbReference>
<dbReference type="Gene3D" id="3.30.300.30">
    <property type="match status" value="1"/>
</dbReference>
<comment type="caution">
    <text evidence="5">The sequence shown here is derived from an EMBL/GenBank/DDBJ whole genome shotgun (WGS) entry which is preliminary data.</text>
</comment>
<dbReference type="InterPro" id="IPR045851">
    <property type="entry name" value="AMP-bd_C_sf"/>
</dbReference>
<dbReference type="Pfam" id="PF00501">
    <property type="entry name" value="AMP-binding"/>
    <property type="match status" value="1"/>
</dbReference>
<dbReference type="InterPro" id="IPR020845">
    <property type="entry name" value="AMP-binding_CS"/>
</dbReference>
<dbReference type="Gene3D" id="3.40.50.12780">
    <property type="entry name" value="N-terminal domain of ligase-like"/>
    <property type="match status" value="1"/>
</dbReference>
<evidence type="ECO:0000256" key="2">
    <source>
        <dbReference type="ARBA" id="ARBA00022840"/>
    </source>
</evidence>
<comment type="catalytic activity">
    <reaction evidence="3">
        <text>a long-chain fatty acid + ATP + CoA = a long-chain fatty acyl-CoA + AMP + diphosphate</text>
        <dbReference type="Rhea" id="RHEA:15421"/>
        <dbReference type="ChEBI" id="CHEBI:30616"/>
        <dbReference type="ChEBI" id="CHEBI:33019"/>
        <dbReference type="ChEBI" id="CHEBI:57287"/>
        <dbReference type="ChEBI" id="CHEBI:57560"/>
        <dbReference type="ChEBI" id="CHEBI:83139"/>
        <dbReference type="ChEBI" id="CHEBI:456215"/>
        <dbReference type="EC" id="6.2.1.3"/>
    </reaction>
    <physiologicalReaction direction="left-to-right" evidence="3">
        <dbReference type="Rhea" id="RHEA:15422"/>
    </physiologicalReaction>
</comment>
<sequence length="572" mass="64182">MTLQIEHENFSLLSDFIFERYADNAFACHVGKEAITYQEAQQKVHELQAMLSKVGFSHGDKIALCSENMPNWGIVYLAVIGMGAVVVPILPEFHSNEIHHIIKHSGVKALFASRKLCAKLDEEDFSSRLAYVFELETFELVEDKTPTHSDLYIKATSAIQEMKEQAIQFAKDKKLMPKTSDQNAIKADDLAVIIYTSGTTGQSKGVMLTHHNLLAQLAQANILVKIKPQDKFLSILPLAHTFECSIGFLTPFSNGASIHYINRIPSPKIILKAMQQVKPTYMISVPLIIEKIYKNQVLPEMNKNKVLSYLYNNIGFARKQLNKSAGKKLLQSFGGEIKFFGIGGAKLPEYVEQFLIEARFPYAIGYGLTETAPLIAGAVVGKTKLGTTGPFVADIEHKFVKHNETDKEGELHVRGPNVMQGYFKEQNQTEAVLDNDGWLNTGDLGYIDDKGILTISGRSKSVIVGPSGENIYPEAVESVIDKHPLVCESMVFEKNKKLVAKIYIDYDKFDEQYQMGTNSDSDMHQELLILLEEVKKSSNLALSSYCKLHSVVEQREPFIKTPTKKIKRYLYQ</sequence>